<dbReference type="InterPro" id="IPR036770">
    <property type="entry name" value="Ankyrin_rpt-contain_sf"/>
</dbReference>
<name>A0A2T7A8X4_TUBBO</name>
<dbReference type="Gene3D" id="1.25.40.20">
    <property type="entry name" value="Ankyrin repeat-containing domain"/>
    <property type="match status" value="1"/>
</dbReference>
<keyword evidence="1" id="KW-0677">Repeat</keyword>
<dbReference type="InterPro" id="IPR027417">
    <property type="entry name" value="P-loop_NTPase"/>
</dbReference>
<dbReference type="STRING" id="42251.A0A2T7A8X4"/>
<accession>A0A2T7A8X4</accession>
<dbReference type="Proteomes" id="UP000244722">
    <property type="component" value="Unassembled WGS sequence"/>
</dbReference>
<reference evidence="5 6" key="1">
    <citation type="submission" date="2017-04" db="EMBL/GenBank/DDBJ databases">
        <title>Draft genome sequence of Tuber borchii Vittad., a whitish edible truffle.</title>
        <authorList>
            <consortium name="DOE Joint Genome Institute"/>
            <person name="Murat C."/>
            <person name="Kuo A."/>
            <person name="Barry K.W."/>
            <person name="Clum A."/>
            <person name="Dockter R.B."/>
            <person name="Fauchery L."/>
            <person name="Iotti M."/>
            <person name="Kohler A."/>
            <person name="Labutti K."/>
            <person name="Lindquist E.A."/>
            <person name="Lipzen A."/>
            <person name="Ohm R.A."/>
            <person name="Wang M."/>
            <person name="Grigoriev I.V."/>
            <person name="Zambonelli A."/>
            <person name="Martin F.M."/>
        </authorList>
    </citation>
    <scope>NUCLEOTIDE SEQUENCE [LARGE SCALE GENOMIC DNA]</scope>
    <source>
        <strain evidence="5 6">Tbo3840</strain>
    </source>
</reference>
<dbReference type="InterPro" id="IPR002110">
    <property type="entry name" value="Ankyrin_rpt"/>
</dbReference>
<dbReference type="AlphaFoldDB" id="A0A2T7A8X4"/>
<feature type="repeat" description="ANK" evidence="2">
    <location>
        <begin position="703"/>
        <end position="735"/>
    </location>
</feature>
<dbReference type="OrthoDB" id="20872at2759"/>
<dbReference type="Gene3D" id="3.40.50.300">
    <property type="entry name" value="P-loop containing nucleotide triphosphate hydrolases"/>
    <property type="match status" value="1"/>
</dbReference>
<dbReference type="SMART" id="SM00248">
    <property type="entry name" value="ANK"/>
    <property type="match status" value="3"/>
</dbReference>
<dbReference type="EMBL" id="NESQ01000003">
    <property type="protein sequence ID" value="PUU84165.1"/>
    <property type="molecule type" value="Genomic_DNA"/>
</dbReference>
<dbReference type="SUPFAM" id="SSF48403">
    <property type="entry name" value="Ankyrin repeat"/>
    <property type="match status" value="1"/>
</dbReference>
<dbReference type="SUPFAM" id="SSF52540">
    <property type="entry name" value="P-loop containing nucleoside triphosphate hydrolases"/>
    <property type="match status" value="1"/>
</dbReference>
<feature type="repeat" description="ANK" evidence="2">
    <location>
        <begin position="663"/>
        <end position="695"/>
    </location>
</feature>
<dbReference type="PROSITE" id="PS50297">
    <property type="entry name" value="ANK_REP_REGION"/>
    <property type="match status" value="2"/>
</dbReference>
<dbReference type="Pfam" id="PF12796">
    <property type="entry name" value="Ank_2"/>
    <property type="match status" value="1"/>
</dbReference>
<feature type="region of interest" description="Disordered" evidence="3">
    <location>
        <begin position="496"/>
        <end position="530"/>
    </location>
</feature>
<proteinExistence type="predicted"/>
<organism evidence="5 6">
    <name type="scientific">Tuber borchii</name>
    <name type="common">White truffle</name>
    <dbReference type="NCBI Taxonomy" id="42251"/>
    <lineage>
        <taxon>Eukaryota</taxon>
        <taxon>Fungi</taxon>
        <taxon>Dikarya</taxon>
        <taxon>Ascomycota</taxon>
        <taxon>Pezizomycotina</taxon>
        <taxon>Pezizomycetes</taxon>
        <taxon>Pezizales</taxon>
        <taxon>Tuberaceae</taxon>
        <taxon>Tuber</taxon>
    </lineage>
</organism>
<gene>
    <name evidence="5" type="ORF">B9Z19DRAFT_1037730</name>
</gene>
<keyword evidence="2" id="KW-0040">ANK repeat</keyword>
<feature type="domain" description="Nephrocystin 3-like N-terminal" evidence="4">
    <location>
        <begin position="74"/>
        <end position="255"/>
    </location>
</feature>
<evidence type="ECO:0000259" key="4">
    <source>
        <dbReference type="Pfam" id="PF24883"/>
    </source>
</evidence>
<protein>
    <recommendedName>
        <fullName evidence="4">Nephrocystin 3-like N-terminal domain-containing protein</fullName>
    </recommendedName>
</protein>
<feature type="compositionally biased region" description="Basic and acidic residues" evidence="3">
    <location>
        <begin position="519"/>
        <end position="530"/>
    </location>
</feature>
<evidence type="ECO:0000256" key="3">
    <source>
        <dbReference type="SAM" id="MobiDB-lite"/>
    </source>
</evidence>
<comment type="caution">
    <text evidence="5">The sequence shown here is derived from an EMBL/GenBank/DDBJ whole genome shotgun (WGS) entry which is preliminary data.</text>
</comment>
<evidence type="ECO:0000256" key="2">
    <source>
        <dbReference type="PROSITE-ProRule" id="PRU00023"/>
    </source>
</evidence>
<dbReference type="PANTHER" id="PTHR10039:SF14">
    <property type="entry name" value="NACHT DOMAIN-CONTAINING PROTEIN"/>
    <property type="match status" value="1"/>
</dbReference>
<dbReference type="PRINTS" id="PR01415">
    <property type="entry name" value="ANKYRIN"/>
</dbReference>
<dbReference type="PANTHER" id="PTHR10039">
    <property type="entry name" value="AMELOGENIN"/>
    <property type="match status" value="1"/>
</dbReference>
<dbReference type="Pfam" id="PF24883">
    <property type="entry name" value="NPHP3_N"/>
    <property type="match status" value="1"/>
</dbReference>
<dbReference type="InterPro" id="IPR056884">
    <property type="entry name" value="NPHP3-like_N"/>
</dbReference>
<evidence type="ECO:0000313" key="6">
    <source>
        <dbReference type="Proteomes" id="UP000244722"/>
    </source>
</evidence>
<feature type="compositionally biased region" description="Gly residues" evidence="3">
    <location>
        <begin position="496"/>
        <end position="508"/>
    </location>
</feature>
<keyword evidence="6" id="KW-1185">Reference proteome</keyword>
<feature type="region of interest" description="Disordered" evidence="3">
    <location>
        <begin position="1"/>
        <end position="21"/>
    </location>
</feature>
<evidence type="ECO:0000256" key="1">
    <source>
        <dbReference type="ARBA" id="ARBA00022737"/>
    </source>
</evidence>
<evidence type="ECO:0000313" key="5">
    <source>
        <dbReference type="EMBL" id="PUU84165.1"/>
    </source>
</evidence>
<feature type="compositionally biased region" description="Low complexity" evidence="3">
    <location>
        <begin position="1"/>
        <end position="20"/>
    </location>
</feature>
<dbReference type="PROSITE" id="PS50088">
    <property type="entry name" value="ANK_REPEAT"/>
    <property type="match status" value="2"/>
</dbReference>
<sequence>MTAVQSSICGSRSGNNNSNNTYQHTSVTNNYGIQVPSYVPATFQELITRTCWWVSPPEIDLDHLRDEDNLAEGDTGKWIFKGVEYQDWWESKESKLLWLCGGPGTGKTTLAKCVAADFLKGLDDSPGRVKMISHFVSPELPADERSADETSADEAELSRRRLAKVASDLLYGILQQDGDLFDSCKAELEKQGEIFFTNPHSLWKVLRKTIEDCETDSIYILIDGVDELKESLCKDVIQRIGKLMKIRRVKIFLSSQDVPHISNNLPCNPSECTKINLDTNSFLKEDVETFIRNKVDAWGWDDKQKEKAKEALMAKSEGTFLWASLMIENLACLCSGPDSDAFLKEPPPKLEDIYQKMLRTLCSRVELRGVLDMIWSVALALRPLTFSELGHTLACIEERARAGQQHLHRETSSKIQRRTEEDIKAYVKSSRGFLRVTGTTVSIVHHTAIKYLLDARRKENLPVLSKSEADLTVSWACFQYLHQAFENVEKLPRGGVEGRQGGCQGSRSGGISQEEEPGETPRDVVPKDPQKAAGKWPYLRYAAESWFIHARRSIEISKDKFYDESARNWFQHQFFEASDIIRGPWIDLCGDPDMEALAGEQTPLHIAVCLGLTPLVEKALLDFTQRTKNHQTPLHLAAKLISGAYGVLVPNSEPFLLTVSDQAGNTPVHEAAMSGHRLMLESLVERLARLDQSNDAINKRNGLGNTPLHLALQFDHPHIVQLLIDNGADQTIKNDAHMTAPELGGKLGREDSLDILKPASMACERAKKETSEEPVEGVVYQIPGKLDGGTVEGAVSKIGVKTGDTGATAREIKASTEPLRGSELLLCIFFTIVLIVTMHT</sequence>